<feature type="domain" description="RING-type" evidence="2">
    <location>
        <begin position="157"/>
        <end position="192"/>
    </location>
</feature>
<dbReference type="PROSITE" id="PS50089">
    <property type="entry name" value="ZF_RING_2"/>
    <property type="match status" value="1"/>
</dbReference>
<dbReference type="PANTHER" id="PTHR14879:SF5">
    <property type="entry name" value="RING-TYPE DOMAIN-CONTAINING PROTEIN"/>
    <property type="match status" value="1"/>
</dbReference>
<keyword evidence="1" id="KW-0862">Zinc</keyword>
<dbReference type="InterPro" id="IPR013083">
    <property type="entry name" value="Znf_RING/FYVE/PHD"/>
</dbReference>
<evidence type="ECO:0000256" key="1">
    <source>
        <dbReference type="PROSITE-ProRule" id="PRU00175"/>
    </source>
</evidence>
<dbReference type="Proteomes" id="UP001516464">
    <property type="component" value="Unassembled WGS sequence"/>
</dbReference>
<evidence type="ECO:0000313" key="3">
    <source>
        <dbReference type="EMBL" id="KAF7682627.1"/>
    </source>
</evidence>
<proteinExistence type="predicted"/>
<accession>A0ABQ7HWU9</accession>
<reference evidence="3 4" key="1">
    <citation type="submission" date="2019-01" db="EMBL/GenBank/DDBJ databases">
        <title>Genomes sequencing and comparative genomics of infectious freshwater microsporidia, Cucumispora dikerogammari and Thelohania contejeani.</title>
        <authorList>
            <person name="Cormier A."/>
            <person name="Giraud I."/>
            <person name="Wattier R."/>
            <person name="Teixeira M."/>
            <person name="Grandjean F."/>
            <person name="Rigaud T."/>
            <person name="Cordaux R."/>
        </authorList>
    </citation>
    <scope>NUCLEOTIDE SEQUENCE [LARGE SCALE GENOMIC DNA]</scope>
    <source>
        <strain evidence="3">T1</strain>
        <tissue evidence="3">Spores</tissue>
    </source>
</reference>
<dbReference type="EMBL" id="SBIQ01000210">
    <property type="protein sequence ID" value="KAF7682627.1"/>
    <property type="molecule type" value="Genomic_DNA"/>
</dbReference>
<dbReference type="SMART" id="SM00184">
    <property type="entry name" value="RING"/>
    <property type="match status" value="1"/>
</dbReference>
<comment type="caution">
    <text evidence="3">The sequence shown here is derived from an EMBL/GenBank/DDBJ whole genome shotgun (WGS) entry which is preliminary data.</text>
</comment>
<evidence type="ECO:0000259" key="2">
    <source>
        <dbReference type="PROSITE" id="PS50089"/>
    </source>
</evidence>
<keyword evidence="4" id="KW-1185">Reference proteome</keyword>
<sequence>MGFGEEIVRETLRQHFQSSKSLQPFINTSSCIIAILKYMKEKRRRCLYNNNNILPPATDDDDDDVGADVVGTERVEIHLPLELTIPPPSQPPSPPPSFTATALGLVEVNHDIERIESSAILKTKEDTIPIPNPPFPQSIVEKQLTEELNTLKNNIVCKICLDNNIEIVLYPCLHMVTCYSCTLNIKLCPICRKDILYISKPIIS</sequence>
<gene>
    <name evidence="3" type="primary">birc7</name>
    <name evidence="3" type="ORF">TCON_2153</name>
</gene>
<dbReference type="Gene3D" id="3.30.40.10">
    <property type="entry name" value="Zinc/RING finger domain, C3HC4 (zinc finger)"/>
    <property type="match status" value="1"/>
</dbReference>
<keyword evidence="1" id="KW-0863">Zinc-finger</keyword>
<protein>
    <submittedName>
        <fullName evidence="3">Baculoviral IAP repeat-containing protein 7</fullName>
    </submittedName>
</protein>
<dbReference type="InterPro" id="IPR051728">
    <property type="entry name" value="RING-FYVE_E3_ubiquitin-ligase"/>
</dbReference>
<keyword evidence="1" id="KW-0479">Metal-binding</keyword>
<organism evidence="3 4">
    <name type="scientific">Astathelohania contejeani</name>
    <dbReference type="NCBI Taxonomy" id="164912"/>
    <lineage>
        <taxon>Eukaryota</taxon>
        <taxon>Fungi</taxon>
        <taxon>Fungi incertae sedis</taxon>
        <taxon>Microsporidia</taxon>
        <taxon>Astathelohaniidae</taxon>
        <taxon>Astathelohania</taxon>
    </lineage>
</organism>
<evidence type="ECO:0000313" key="4">
    <source>
        <dbReference type="Proteomes" id="UP001516464"/>
    </source>
</evidence>
<dbReference type="InterPro" id="IPR001841">
    <property type="entry name" value="Znf_RING"/>
</dbReference>
<dbReference type="SUPFAM" id="SSF57850">
    <property type="entry name" value="RING/U-box"/>
    <property type="match status" value="1"/>
</dbReference>
<dbReference type="Pfam" id="PF13920">
    <property type="entry name" value="zf-C3HC4_3"/>
    <property type="match status" value="1"/>
</dbReference>
<name>A0ABQ7HWU9_9MICR</name>
<dbReference type="PANTHER" id="PTHR14879">
    <property type="entry name" value="CASPASE REGULATOR, RING FINGER DOMAIN-CONTAINING"/>
    <property type="match status" value="1"/>
</dbReference>